<comment type="caution">
    <text evidence="1">The sequence shown here is derived from an EMBL/GenBank/DDBJ whole genome shotgun (WGS) entry which is preliminary data.</text>
</comment>
<dbReference type="EMBL" id="JAVREM010000006">
    <property type="protein sequence ID" value="MDT0318468.1"/>
    <property type="molecule type" value="Genomic_DNA"/>
</dbReference>
<dbReference type="Proteomes" id="UP001183420">
    <property type="component" value="Unassembled WGS sequence"/>
</dbReference>
<protein>
    <submittedName>
        <fullName evidence="1">Uncharacterized protein</fullName>
    </submittedName>
</protein>
<name>A0ABU2LMI3_9ACTN</name>
<proteinExistence type="predicted"/>
<evidence type="ECO:0000313" key="1">
    <source>
        <dbReference type="EMBL" id="MDT0318468.1"/>
    </source>
</evidence>
<accession>A0ABU2LMI3</accession>
<gene>
    <name evidence="1" type="ORF">RNC47_08990</name>
</gene>
<dbReference type="RefSeq" id="WP_311597162.1">
    <property type="nucleotide sequence ID" value="NZ_JAVREM010000006.1"/>
</dbReference>
<keyword evidence="2" id="KW-1185">Reference proteome</keyword>
<reference evidence="2" key="1">
    <citation type="submission" date="2023-07" db="EMBL/GenBank/DDBJ databases">
        <title>30 novel species of actinomycetes from the DSMZ collection.</title>
        <authorList>
            <person name="Nouioui I."/>
        </authorList>
    </citation>
    <scope>NUCLEOTIDE SEQUENCE [LARGE SCALE GENOMIC DNA]</scope>
    <source>
        <strain evidence="2">DSM 44918</strain>
    </source>
</reference>
<sequence>MPATAISEEAGPERVNAWLEAFAHGQGLGTHVLLRTGMAFFPWLECQLPESGWATIVRGALGDDLFVASADGNVLVVVFAEEYDYQGFAAHAPEGR</sequence>
<evidence type="ECO:0000313" key="2">
    <source>
        <dbReference type="Proteomes" id="UP001183420"/>
    </source>
</evidence>
<organism evidence="1 2">
    <name type="scientific">Streptomyces millisiae</name>
    <dbReference type="NCBI Taxonomy" id="3075542"/>
    <lineage>
        <taxon>Bacteria</taxon>
        <taxon>Bacillati</taxon>
        <taxon>Actinomycetota</taxon>
        <taxon>Actinomycetes</taxon>
        <taxon>Kitasatosporales</taxon>
        <taxon>Streptomycetaceae</taxon>
        <taxon>Streptomyces</taxon>
    </lineage>
</organism>